<reference evidence="4" key="1">
    <citation type="journal article" date="2020" name="Stud. Mycol.">
        <title>101 Dothideomycetes genomes: a test case for predicting lifestyles and emergence of pathogens.</title>
        <authorList>
            <person name="Haridas S."/>
            <person name="Albert R."/>
            <person name="Binder M."/>
            <person name="Bloem J."/>
            <person name="Labutti K."/>
            <person name="Salamov A."/>
            <person name="Andreopoulos B."/>
            <person name="Baker S."/>
            <person name="Barry K."/>
            <person name="Bills G."/>
            <person name="Bluhm B."/>
            <person name="Cannon C."/>
            <person name="Castanera R."/>
            <person name="Culley D."/>
            <person name="Daum C."/>
            <person name="Ezra D."/>
            <person name="Gonzalez J."/>
            <person name="Henrissat B."/>
            <person name="Kuo A."/>
            <person name="Liang C."/>
            <person name="Lipzen A."/>
            <person name="Lutzoni F."/>
            <person name="Magnuson J."/>
            <person name="Mondo S."/>
            <person name="Nolan M."/>
            <person name="Ohm R."/>
            <person name="Pangilinan J."/>
            <person name="Park H.-J."/>
            <person name="Ramirez L."/>
            <person name="Alfaro M."/>
            <person name="Sun H."/>
            <person name="Tritt A."/>
            <person name="Yoshinaga Y."/>
            <person name="Zwiers L.-H."/>
            <person name="Turgeon B."/>
            <person name="Goodwin S."/>
            <person name="Spatafora J."/>
            <person name="Crous P."/>
            <person name="Grigoriev I."/>
        </authorList>
    </citation>
    <scope>NUCLEOTIDE SEQUENCE</scope>
    <source>
        <strain evidence="4">CBS 113979</strain>
    </source>
</reference>
<dbReference type="SUPFAM" id="SSF57701">
    <property type="entry name" value="Zn2/Cys6 DNA-binding domain"/>
    <property type="match status" value="1"/>
</dbReference>
<dbReference type="GO" id="GO:0008270">
    <property type="term" value="F:zinc ion binding"/>
    <property type="evidence" value="ECO:0007669"/>
    <property type="project" value="InterPro"/>
</dbReference>
<dbReference type="Pfam" id="PF00172">
    <property type="entry name" value="Zn_clus"/>
    <property type="match status" value="1"/>
</dbReference>
<accession>A0A6G1GUW8</accession>
<dbReference type="InterPro" id="IPR053178">
    <property type="entry name" value="Osmoadaptation_assoc"/>
</dbReference>
<feature type="domain" description="Zn(2)-C6 fungal-type" evidence="3">
    <location>
        <begin position="10"/>
        <end position="38"/>
    </location>
</feature>
<evidence type="ECO:0000256" key="2">
    <source>
        <dbReference type="SAM" id="MobiDB-lite"/>
    </source>
</evidence>
<dbReference type="CDD" id="cd00067">
    <property type="entry name" value="GAL4"/>
    <property type="match status" value="1"/>
</dbReference>
<dbReference type="Gene3D" id="4.10.240.10">
    <property type="entry name" value="Zn(2)-C6 fungal-type DNA-binding domain"/>
    <property type="match status" value="1"/>
</dbReference>
<keyword evidence="5" id="KW-1185">Reference proteome</keyword>
<evidence type="ECO:0000259" key="3">
    <source>
        <dbReference type="PROSITE" id="PS50048"/>
    </source>
</evidence>
<dbReference type="PROSITE" id="PS00463">
    <property type="entry name" value="ZN2_CY6_FUNGAL_1"/>
    <property type="match status" value="1"/>
</dbReference>
<evidence type="ECO:0000313" key="4">
    <source>
        <dbReference type="EMBL" id="KAF1984725.1"/>
    </source>
</evidence>
<dbReference type="InterPro" id="IPR001138">
    <property type="entry name" value="Zn2Cys6_DnaBD"/>
</dbReference>
<dbReference type="PROSITE" id="PS50048">
    <property type="entry name" value="ZN2_CY6_FUNGAL_2"/>
    <property type="match status" value="1"/>
</dbReference>
<feature type="region of interest" description="Disordered" evidence="2">
    <location>
        <begin position="295"/>
        <end position="324"/>
    </location>
</feature>
<proteinExistence type="predicted"/>
<dbReference type="GO" id="GO:0000981">
    <property type="term" value="F:DNA-binding transcription factor activity, RNA polymerase II-specific"/>
    <property type="evidence" value="ECO:0007669"/>
    <property type="project" value="InterPro"/>
</dbReference>
<dbReference type="PANTHER" id="PTHR38111">
    <property type="entry name" value="ZN(2)-C6 FUNGAL-TYPE DOMAIN-CONTAINING PROTEIN-RELATED"/>
    <property type="match status" value="1"/>
</dbReference>
<sequence length="531" mass="58756">MVGRGGRSKGCFNCRRKKKGCDLKRPFCTQCLHSNTPCEGYDQSMTFIAITQDAAGSSKSSSPPRVTALAARKDLRKFQRPVADIALPGSLARSALQEKTLGLFFELFPYKPPNHAPYSGIVPTEDWVDVARARYCRDDALKLALLALSAMKIGRDHGDQTVVEQGLRVYGKALLEVNKGIQDMERVKGDEMLCACFILGQFEMIAAITSRKTSFLGQPAWKEIPWTNHPKSLKDELLDIMLDIPSILELDDFLRDLVSSHETTRGWSTLLMQCLSINDSLQSWRRRLTHHLHAQQNHSHPGFVETGDQEGSPPPLNDGSPEDDIFSPENVLSHGLPAGILKMYFWTTLVLVYTTYHRAVANSKVPPGWHGHRGTPTTSLPSPRIPALNILRSLPSFFSPTLGPFASQTITFPLGMALQYFSAAASSSPSGAPIPEYRALTSAFKERDDGGLMAGFLSSLQVDATSHRWRKREGIREKSICSDELVELEDEGEKTNGCDEKIGVGYGHEETRERAKTWWGGRPGGESDEVA</sequence>
<name>A0A6G1GUW8_9PEZI</name>
<dbReference type="PANTHER" id="PTHR38111:SF9">
    <property type="entry name" value="ZN(2)-C6 FUNGAL-TYPE DOMAIN-CONTAINING PROTEIN"/>
    <property type="match status" value="1"/>
</dbReference>
<dbReference type="Proteomes" id="UP000800041">
    <property type="component" value="Unassembled WGS sequence"/>
</dbReference>
<feature type="region of interest" description="Disordered" evidence="2">
    <location>
        <begin position="512"/>
        <end position="531"/>
    </location>
</feature>
<dbReference type="OrthoDB" id="3525185at2759"/>
<dbReference type="InterPro" id="IPR036864">
    <property type="entry name" value="Zn2-C6_fun-type_DNA-bd_sf"/>
</dbReference>
<dbReference type="SMART" id="SM00066">
    <property type="entry name" value="GAL4"/>
    <property type="match status" value="1"/>
</dbReference>
<keyword evidence="1" id="KW-0539">Nucleus</keyword>
<evidence type="ECO:0000313" key="5">
    <source>
        <dbReference type="Proteomes" id="UP000800041"/>
    </source>
</evidence>
<dbReference type="EMBL" id="ML977166">
    <property type="protein sequence ID" value="KAF1984725.1"/>
    <property type="molecule type" value="Genomic_DNA"/>
</dbReference>
<organism evidence="4 5">
    <name type="scientific">Aulographum hederae CBS 113979</name>
    <dbReference type="NCBI Taxonomy" id="1176131"/>
    <lineage>
        <taxon>Eukaryota</taxon>
        <taxon>Fungi</taxon>
        <taxon>Dikarya</taxon>
        <taxon>Ascomycota</taxon>
        <taxon>Pezizomycotina</taxon>
        <taxon>Dothideomycetes</taxon>
        <taxon>Pleosporomycetidae</taxon>
        <taxon>Aulographales</taxon>
        <taxon>Aulographaceae</taxon>
    </lineage>
</organism>
<evidence type="ECO:0000256" key="1">
    <source>
        <dbReference type="ARBA" id="ARBA00023242"/>
    </source>
</evidence>
<protein>
    <recommendedName>
        <fullName evidence="3">Zn(2)-C6 fungal-type domain-containing protein</fullName>
    </recommendedName>
</protein>
<dbReference type="AlphaFoldDB" id="A0A6G1GUW8"/>
<gene>
    <name evidence="4" type="ORF">K402DRAFT_455606</name>
</gene>